<evidence type="ECO:0008006" key="4">
    <source>
        <dbReference type="Google" id="ProtNLM"/>
    </source>
</evidence>
<reference evidence="3" key="1">
    <citation type="submission" date="2018-05" db="EMBL/GenBank/DDBJ databases">
        <authorList>
            <person name="Du Z."/>
            <person name="Wang X."/>
        </authorList>
    </citation>
    <scope>NUCLEOTIDE SEQUENCE [LARGE SCALE GENOMIC DNA]</scope>
    <source>
        <strain evidence="3">CQN31</strain>
    </source>
</reference>
<organism evidence="2 3">
    <name type="scientific">Falsiroseomonas bella</name>
    <dbReference type="NCBI Taxonomy" id="2184016"/>
    <lineage>
        <taxon>Bacteria</taxon>
        <taxon>Pseudomonadati</taxon>
        <taxon>Pseudomonadota</taxon>
        <taxon>Alphaproteobacteria</taxon>
        <taxon>Acetobacterales</taxon>
        <taxon>Roseomonadaceae</taxon>
        <taxon>Falsiroseomonas</taxon>
    </lineage>
</organism>
<dbReference type="InterPro" id="IPR011990">
    <property type="entry name" value="TPR-like_helical_dom_sf"/>
</dbReference>
<feature type="compositionally biased region" description="Pro residues" evidence="1">
    <location>
        <begin position="245"/>
        <end position="261"/>
    </location>
</feature>
<dbReference type="Gene3D" id="1.25.40.10">
    <property type="entry name" value="Tetratricopeptide repeat domain"/>
    <property type="match status" value="1"/>
</dbReference>
<evidence type="ECO:0000313" key="3">
    <source>
        <dbReference type="Proteomes" id="UP000245765"/>
    </source>
</evidence>
<dbReference type="OrthoDB" id="8237329at2"/>
<dbReference type="AlphaFoldDB" id="A0A317FBF8"/>
<protein>
    <recommendedName>
        <fullName evidence="4">Sel1 repeat family protein</fullName>
    </recommendedName>
</protein>
<feature type="compositionally biased region" description="Low complexity" evidence="1">
    <location>
        <begin position="386"/>
        <end position="419"/>
    </location>
</feature>
<feature type="compositionally biased region" description="Pro residues" evidence="1">
    <location>
        <begin position="333"/>
        <end position="350"/>
    </location>
</feature>
<keyword evidence="3" id="KW-1185">Reference proteome</keyword>
<gene>
    <name evidence="2" type="ORF">DFH01_13305</name>
</gene>
<feature type="compositionally biased region" description="Low complexity" evidence="1">
    <location>
        <begin position="143"/>
        <end position="155"/>
    </location>
</feature>
<dbReference type="RefSeq" id="WP_109870969.1">
    <property type="nucleotide sequence ID" value="NZ_QGNA01000003.1"/>
</dbReference>
<name>A0A317FBF8_9PROT</name>
<comment type="caution">
    <text evidence="2">The sequence shown here is derived from an EMBL/GenBank/DDBJ whole genome shotgun (WGS) entry which is preliminary data.</text>
</comment>
<dbReference type="Proteomes" id="UP000245765">
    <property type="component" value="Unassembled WGS sequence"/>
</dbReference>
<feature type="region of interest" description="Disordered" evidence="1">
    <location>
        <begin position="219"/>
        <end position="262"/>
    </location>
</feature>
<feature type="region of interest" description="Disordered" evidence="1">
    <location>
        <begin position="130"/>
        <end position="155"/>
    </location>
</feature>
<feature type="region of interest" description="Disordered" evidence="1">
    <location>
        <begin position="333"/>
        <end position="434"/>
    </location>
</feature>
<dbReference type="EMBL" id="QGNA01000003">
    <property type="protein sequence ID" value="PWS36175.1"/>
    <property type="molecule type" value="Genomic_DNA"/>
</dbReference>
<accession>A0A317FBF8</accession>
<sequence length="529" mass="53178">MPLPAPAPASSAPAAGFSVERLGSGWRLLTNCPLGGIRIHIVLIRPATGIALLEVEPTWHPEALAAFRARLEAAGFPERFPGHLPVIHRRLRPVDLPALEEILAEAFAWQDPVSIEGEGSWEDEVEHILTPPAEPSPAQSPVPASEVSGEPAAPAPVAATPARWRLGLAASLALACVAGGVAAISVLPRAVPETPAGAPGQAAEGRSLQVALLPAPRLPEGATTASDARTPMDEAAEAAEAATKGPPPDWADDPASPPPLPAAIAAPQLVAWRPPAGVAEAPPPRLPVASLAPRLWNGAVPASLAAPGPMERLPVAMPPVLAELPAAPAPVAPAPAPITPPPEAGGPPLPSAFDGVPPIPAGAPGSLAELPEPWAAPAPPEEPEARIAATAPAPETQAPTPATVAPEVPAPAPATVAPEAPAPTTAPPTAVAPPSMDPALRAAMIRRGQSLIAIGDISGARLFLERAARGGSADAAMALAETYDPGHLARLGVIGLPADPAAALSWYRRALALGAPGAAARIATLEGPR</sequence>
<evidence type="ECO:0000313" key="2">
    <source>
        <dbReference type="EMBL" id="PWS36175.1"/>
    </source>
</evidence>
<dbReference type="SUPFAM" id="SSF81901">
    <property type="entry name" value="HCP-like"/>
    <property type="match status" value="1"/>
</dbReference>
<evidence type="ECO:0000256" key="1">
    <source>
        <dbReference type="SAM" id="MobiDB-lite"/>
    </source>
</evidence>
<proteinExistence type="predicted"/>